<dbReference type="RefSeq" id="WP_132950461.1">
    <property type="nucleotide sequence ID" value="NZ_SLXU01000002.1"/>
</dbReference>
<keyword evidence="1" id="KW-0812">Transmembrane</keyword>
<organism evidence="2 3">
    <name type="scientific">Rhodovulum bhavnagarense</name>
    <dbReference type="NCBI Taxonomy" id="992286"/>
    <lineage>
        <taxon>Bacteria</taxon>
        <taxon>Pseudomonadati</taxon>
        <taxon>Pseudomonadota</taxon>
        <taxon>Alphaproteobacteria</taxon>
        <taxon>Rhodobacterales</taxon>
        <taxon>Paracoccaceae</taxon>
        <taxon>Rhodovulum</taxon>
    </lineage>
</organism>
<evidence type="ECO:0000313" key="2">
    <source>
        <dbReference type="EMBL" id="TCP62193.1"/>
    </source>
</evidence>
<reference evidence="2 3" key="1">
    <citation type="submission" date="2019-03" db="EMBL/GenBank/DDBJ databases">
        <title>Genomic Encyclopedia of Type Strains, Phase IV (KMG-IV): sequencing the most valuable type-strain genomes for metagenomic binning, comparative biology and taxonomic classification.</title>
        <authorList>
            <person name="Goeker M."/>
        </authorList>
    </citation>
    <scope>NUCLEOTIDE SEQUENCE [LARGE SCALE GENOMIC DNA]</scope>
    <source>
        <strain evidence="2 3">DSM 24766</strain>
    </source>
</reference>
<name>A0A4R2RGV4_9RHOB</name>
<keyword evidence="3" id="KW-1185">Reference proteome</keyword>
<dbReference type="AlphaFoldDB" id="A0A4R2RGV4"/>
<keyword evidence="1" id="KW-1133">Transmembrane helix</keyword>
<dbReference type="OrthoDB" id="8896299at2"/>
<evidence type="ECO:0008006" key="4">
    <source>
        <dbReference type="Google" id="ProtNLM"/>
    </source>
</evidence>
<dbReference type="EMBL" id="SLXU01000002">
    <property type="protein sequence ID" value="TCP62193.1"/>
    <property type="molecule type" value="Genomic_DNA"/>
</dbReference>
<gene>
    <name evidence="2" type="ORF">EV663_10236</name>
</gene>
<feature type="transmembrane region" description="Helical" evidence="1">
    <location>
        <begin position="6"/>
        <end position="23"/>
    </location>
</feature>
<evidence type="ECO:0000256" key="1">
    <source>
        <dbReference type="SAM" id="Phobius"/>
    </source>
</evidence>
<comment type="caution">
    <text evidence="2">The sequence shown here is derived from an EMBL/GenBank/DDBJ whole genome shotgun (WGS) entry which is preliminary data.</text>
</comment>
<dbReference type="Proteomes" id="UP000295050">
    <property type="component" value="Unassembled WGS sequence"/>
</dbReference>
<sequence>MEIIKIVISLVTPITVAFVGYFLNQRLKSIDNAQWQSRKIVEKRLELYDQIAPDLNLMLCFCTWVGYWKEISPKQMLEAKRSLDKTVNIYKHLLSDEFYILYGDFIHTIFQTYTGHGKDALIKSEVANSWGDRTKHANYEWEEGYNRLFTDVDLPNRREVFEKYDRTMNALRDCIGIESQNGQRL</sequence>
<proteinExistence type="predicted"/>
<keyword evidence="1" id="KW-0472">Membrane</keyword>
<evidence type="ECO:0000313" key="3">
    <source>
        <dbReference type="Proteomes" id="UP000295050"/>
    </source>
</evidence>
<protein>
    <recommendedName>
        <fullName evidence="4">Phage abortive infection protein</fullName>
    </recommendedName>
</protein>
<accession>A0A4R2RGV4</accession>